<name>A0A371IFW8_MUCPR</name>
<dbReference type="Proteomes" id="UP000257109">
    <property type="component" value="Unassembled WGS sequence"/>
</dbReference>
<proteinExistence type="predicted"/>
<sequence length="163" mass="18788">MKRMFLEKFFPASKTTTIRKEIFGIRQHFGETLHKYWERFNKLCATCPHHQISKQLLIQYFYEGLMMMDRNMIDAASGGLLMDKTPEVMKHLISNMASNTQQFGTRGVVMSKVVNEVNTMMIVEMLSVECRLALGKDRSNPVLIEMDPTRSRLSADSDTIESD</sequence>
<evidence type="ECO:0000313" key="2">
    <source>
        <dbReference type="EMBL" id="RDY13942.1"/>
    </source>
</evidence>
<gene>
    <name evidence="2" type="ORF">CR513_01064</name>
</gene>
<accession>A0A371IFW8</accession>
<reference evidence="2" key="1">
    <citation type="submission" date="2018-05" db="EMBL/GenBank/DDBJ databases">
        <title>Draft genome of Mucuna pruriens seed.</title>
        <authorList>
            <person name="Nnadi N.E."/>
            <person name="Vos R."/>
            <person name="Hasami M.H."/>
            <person name="Devisetty U.K."/>
            <person name="Aguiy J.C."/>
        </authorList>
    </citation>
    <scope>NUCLEOTIDE SEQUENCE [LARGE SCALE GENOMIC DNA]</scope>
    <source>
        <strain evidence="2">JCA_2017</strain>
    </source>
</reference>
<dbReference type="PANTHER" id="PTHR33223:SF3">
    <property type="match status" value="1"/>
</dbReference>
<evidence type="ECO:0000259" key="1">
    <source>
        <dbReference type="Pfam" id="PF03732"/>
    </source>
</evidence>
<evidence type="ECO:0000313" key="3">
    <source>
        <dbReference type="Proteomes" id="UP000257109"/>
    </source>
</evidence>
<feature type="domain" description="Retrotransposon gag" evidence="1">
    <location>
        <begin position="1"/>
        <end position="65"/>
    </location>
</feature>
<keyword evidence="3" id="KW-1185">Reference proteome</keyword>
<comment type="caution">
    <text evidence="2">The sequence shown here is derived from an EMBL/GenBank/DDBJ whole genome shotgun (WGS) entry which is preliminary data.</text>
</comment>
<protein>
    <recommendedName>
        <fullName evidence="1">Retrotransposon gag domain-containing protein</fullName>
    </recommendedName>
</protein>
<organism evidence="2 3">
    <name type="scientific">Mucuna pruriens</name>
    <name type="common">Velvet bean</name>
    <name type="synonym">Dolichos pruriens</name>
    <dbReference type="NCBI Taxonomy" id="157652"/>
    <lineage>
        <taxon>Eukaryota</taxon>
        <taxon>Viridiplantae</taxon>
        <taxon>Streptophyta</taxon>
        <taxon>Embryophyta</taxon>
        <taxon>Tracheophyta</taxon>
        <taxon>Spermatophyta</taxon>
        <taxon>Magnoliopsida</taxon>
        <taxon>eudicotyledons</taxon>
        <taxon>Gunneridae</taxon>
        <taxon>Pentapetalae</taxon>
        <taxon>rosids</taxon>
        <taxon>fabids</taxon>
        <taxon>Fabales</taxon>
        <taxon>Fabaceae</taxon>
        <taxon>Papilionoideae</taxon>
        <taxon>50 kb inversion clade</taxon>
        <taxon>NPAAA clade</taxon>
        <taxon>indigoferoid/millettioid clade</taxon>
        <taxon>Phaseoleae</taxon>
        <taxon>Mucuna</taxon>
    </lineage>
</organism>
<dbReference type="EMBL" id="QJKJ01000168">
    <property type="protein sequence ID" value="RDY13942.1"/>
    <property type="molecule type" value="Genomic_DNA"/>
</dbReference>
<feature type="non-terminal residue" evidence="2">
    <location>
        <position position="1"/>
    </location>
</feature>
<dbReference type="Pfam" id="PF03732">
    <property type="entry name" value="Retrotrans_gag"/>
    <property type="match status" value="1"/>
</dbReference>
<dbReference type="PANTHER" id="PTHR33223">
    <property type="entry name" value="CCHC-TYPE DOMAIN-CONTAINING PROTEIN"/>
    <property type="match status" value="1"/>
</dbReference>
<dbReference type="AlphaFoldDB" id="A0A371IFW8"/>
<dbReference type="InterPro" id="IPR005162">
    <property type="entry name" value="Retrotrans_gag_dom"/>
</dbReference>
<dbReference type="OrthoDB" id="1305902at2759"/>